<evidence type="ECO:0000313" key="2">
    <source>
        <dbReference type="Proteomes" id="UP000290289"/>
    </source>
</evidence>
<sequence>MRMQDVFGDNLTFRKRFDARPIGKGSGMRYMPEKIRDKATFAIFFQNFPKENSTSNWTCKSDDMFSKTKKGKQYTSLPWGIKRGIKRLPPLL</sequence>
<dbReference type="Proteomes" id="UP000290289">
    <property type="component" value="Chromosome 17"/>
</dbReference>
<proteinExistence type="predicted"/>
<dbReference type="EMBL" id="RDQH01000343">
    <property type="protein sequence ID" value="RXH68592.1"/>
    <property type="molecule type" value="Genomic_DNA"/>
</dbReference>
<accession>A0A498HFE3</accession>
<keyword evidence="2" id="KW-1185">Reference proteome</keyword>
<evidence type="ECO:0000313" key="1">
    <source>
        <dbReference type="EMBL" id="RXH68592.1"/>
    </source>
</evidence>
<name>A0A498HFE3_MALDO</name>
<protein>
    <submittedName>
        <fullName evidence="1">Uncharacterized protein</fullName>
    </submittedName>
</protein>
<organism evidence="1 2">
    <name type="scientific">Malus domestica</name>
    <name type="common">Apple</name>
    <name type="synonym">Pyrus malus</name>
    <dbReference type="NCBI Taxonomy" id="3750"/>
    <lineage>
        <taxon>Eukaryota</taxon>
        <taxon>Viridiplantae</taxon>
        <taxon>Streptophyta</taxon>
        <taxon>Embryophyta</taxon>
        <taxon>Tracheophyta</taxon>
        <taxon>Spermatophyta</taxon>
        <taxon>Magnoliopsida</taxon>
        <taxon>eudicotyledons</taxon>
        <taxon>Gunneridae</taxon>
        <taxon>Pentapetalae</taxon>
        <taxon>rosids</taxon>
        <taxon>fabids</taxon>
        <taxon>Rosales</taxon>
        <taxon>Rosaceae</taxon>
        <taxon>Amygdaloideae</taxon>
        <taxon>Maleae</taxon>
        <taxon>Malus</taxon>
    </lineage>
</organism>
<reference evidence="1 2" key="1">
    <citation type="submission" date="2018-10" db="EMBL/GenBank/DDBJ databases">
        <title>A high-quality apple genome assembly.</title>
        <authorList>
            <person name="Hu J."/>
        </authorList>
    </citation>
    <scope>NUCLEOTIDE SEQUENCE [LARGE SCALE GENOMIC DNA]</scope>
    <source>
        <strain evidence="2">cv. HFTH1</strain>
        <tissue evidence="1">Young leaf</tissue>
    </source>
</reference>
<dbReference type="AlphaFoldDB" id="A0A498HFE3"/>
<gene>
    <name evidence="1" type="ORF">DVH24_030925</name>
</gene>
<comment type="caution">
    <text evidence="1">The sequence shown here is derived from an EMBL/GenBank/DDBJ whole genome shotgun (WGS) entry which is preliminary data.</text>
</comment>